<keyword evidence="4 10" id="KW-0732">Signal</keyword>
<reference evidence="12 13" key="1">
    <citation type="submission" date="2018-10" db="EMBL/GenBank/DDBJ databases">
        <title>Complete genome sequence of Malassezia restricta CBS 7877.</title>
        <authorList>
            <person name="Morand S.C."/>
            <person name="Bertignac M."/>
            <person name="Iltis A."/>
            <person name="Kolder I."/>
            <person name="Pirovano W."/>
            <person name="Jourdain R."/>
            <person name="Clavaud C."/>
        </authorList>
    </citation>
    <scope>NUCLEOTIDE SEQUENCE [LARGE SCALE GENOMIC DNA]</scope>
    <source>
        <strain evidence="12 13">CBS 7877</strain>
    </source>
</reference>
<evidence type="ECO:0000313" key="12">
    <source>
        <dbReference type="EMBL" id="AYO43238.1"/>
    </source>
</evidence>
<evidence type="ECO:0000256" key="6">
    <source>
        <dbReference type="ARBA" id="ARBA00023136"/>
    </source>
</evidence>
<dbReference type="Pfam" id="PF01105">
    <property type="entry name" value="EMP24_GP25L"/>
    <property type="match status" value="1"/>
</dbReference>
<feature type="chain" id="PRO_5018143396" description="GOLD domain-containing protein" evidence="10">
    <location>
        <begin position="25"/>
        <end position="218"/>
    </location>
</feature>
<evidence type="ECO:0000256" key="4">
    <source>
        <dbReference type="ARBA" id="ARBA00022729"/>
    </source>
</evidence>
<dbReference type="STRING" id="425264.A0A3G2S7T3"/>
<dbReference type="GO" id="GO:0016020">
    <property type="term" value="C:membrane"/>
    <property type="evidence" value="ECO:0007669"/>
    <property type="project" value="UniProtKB-SubCell"/>
</dbReference>
<evidence type="ECO:0000256" key="5">
    <source>
        <dbReference type="ARBA" id="ARBA00022989"/>
    </source>
</evidence>
<dbReference type="SUPFAM" id="SSF101576">
    <property type="entry name" value="Supernatant protein factor (SPF), C-terminal domain"/>
    <property type="match status" value="1"/>
</dbReference>
<keyword evidence="13" id="KW-1185">Reference proteome</keyword>
<protein>
    <recommendedName>
        <fullName evidence="11">GOLD domain-containing protein</fullName>
    </recommendedName>
</protein>
<feature type="transmembrane region" description="Helical" evidence="9">
    <location>
        <begin position="186"/>
        <end position="207"/>
    </location>
</feature>
<dbReference type="InterPro" id="IPR009038">
    <property type="entry name" value="GOLD_dom"/>
</dbReference>
<dbReference type="InterPro" id="IPR015720">
    <property type="entry name" value="Emp24-like"/>
</dbReference>
<dbReference type="SMART" id="SM01190">
    <property type="entry name" value="EMP24_GP25L"/>
    <property type="match status" value="1"/>
</dbReference>
<evidence type="ECO:0000256" key="2">
    <source>
        <dbReference type="ARBA" id="ARBA00007104"/>
    </source>
</evidence>
<evidence type="ECO:0000259" key="11">
    <source>
        <dbReference type="PROSITE" id="PS50866"/>
    </source>
</evidence>
<comment type="subcellular location">
    <subcellularLocation>
        <location evidence="7">Endomembrane system</location>
        <topology evidence="7">Single-pass membrane protein</topology>
    </subcellularLocation>
    <subcellularLocation>
        <location evidence="1 8">Membrane</location>
        <topology evidence="1 8">Single-pass type I membrane protein</topology>
    </subcellularLocation>
</comment>
<keyword evidence="6 9" id="KW-0472">Membrane</keyword>
<dbReference type="OrthoDB" id="1929172at2759"/>
<evidence type="ECO:0000256" key="1">
    <source>
        <dbReference type="ARBA" id="ARBA00004479"/>
    </source>
</evidence>
<dbReference type="GO" id="GO:0012505">
    <property type="term" value="C:endomembrane system"/>
    <property type="evidence" value="ECO:0007669"/>
    <property type="project" value="UniProtKB-SubCell"/>
</dbReference>
<evidence type="ECO:0000313" key="13">
    <source>
        <dbReference type="Proteomes" id="UP000269793"/>
    </source>
</evidence>
<dbReference type="PROSITE" id="PS50866">
    <property type="entry name" value="GOLD"/>
    <property type="match status" value="1"/>
</dbReference>
<evidence type="ECO:0000256" key="3">
    <source>
        <dbReference type="ARBA" id="ARBA00022692"/>
    </source>
</evidence>
<name>A0A3G2S7T3_MALR7</name>
<evidence type="ECO:0000256" key="10">
    <source>
        <dbReference type="SAM" id="SignalP"/>
    </source>
</evidence>
<gene>
    <name evidence="12" type="ORF">DNF11_2288</name>
</gene>
<dbReference type="EMBL" id="CP033151">
    <property type="protein sequence ID" value="AYO43238.1"/>
    <property type="molecule type" value="Genomic_DNA"/>
</dbReference>
<dbReference type="Proteomes" id="UP000269793">
    <property type="component" value="Chromosome IV"/>
</dbReference>
<accession>A0A3G2S7T3</accession>
<evidence type="ECO:0000256" key="8">
    <source>
        <dbReference type="RuleBase" id="RU003827"/>
    </source>
</evidence>
<feature type="signal peptide" evidence="10">
    <location>
        <begin position="1"/>
        <end position="24"/>
    </location>
</feature>
<organism evidence="12 13">
    <name type="scientific">Malassezia restricta (strain ATCC 96810 / NBRC 103918 / CBS 7877)</name>
    <name type="common">Seborrheic dermatitis infection agent</name>
    <dbReference type="NCBI Taxonomy" id="425264"/>
    <lineage>
        <taxon>Eukaryota</taxon>
        <taxon>Fungi</taxon>
        <taxon>Dikarya</taxon>
        <taxon>Basidiomycota</taxon>
        <taxon>Ustilaginomycotina</taxon>
        <taxon>Malasseziomycetes</taxon>
        <taxon>Malasseziales</taxon>
        <taxon>Malasseziaceae</taxon>
        <taxon>Malassezia</taxon>
    </lineage>
</organism>
<sequence length="218" mass="24873">MSVRTNALAVLLLVLTIYTTITDAAALTASVPQRGKSCYFAWVDQKYEKVGFYFAVQEGGDFDVDYTLISPHDKIILHGEKSSQEDFVFTANEAGEYSFCFENRVSTHEEKLVDFDITVESEPRLELPLAKAALLRDQSSPVEESMSKIDSDLTSIERTLRYFRLRDNQGYVLVDHTQHRITRYSIFQALIILGMSVGQVYMVKYFFDRGSSASRFRV</sequence>
<feature type="domain" description="GOLD" evidence="11">
    <location>
        <begin position="36"/>
        <end position="119"/>
    </location>
</feature>
<proteinExistence type="inferred from homology"/>
<dbReference type="AlphaFoldDB" id="A0A3G2S7T3"/>
<keyword evidence="5 9" id="KW-1133">Transmembrane helix</keyword>
<comment type="similarity">
    <text evidence="2 8">Belongs to the EMP24/GP25L family.</text>
</comment>
<dbReference type="VEuPathDB" id="FungiDB:DNF11_2288"/>
<evidence type="ECO:0000256" key="9">
    <source>
        <dbReference type="SAM" id="Phobius"/>
    </source>
</evidence>
<dbReference type="PANTHER" id="PTHR22811">
    <property type="entry name" value="TRANSMEMBRANE EMP24 DOMAIN-CONTAINING PROTEIN"/>
    <property type="match status" value="1"/>
</dbReference>
<dbReference type="InterPro" id="IPR036598">
    <property type="entry name" value="GOLD_dom_sf"/>
</dbReference>
<keyword evidence="3 8" id="KW-0812">Transmembrane</keyword>
<evidence type="ECO:0000256" key="7">
    <source>
        <dbReference type="ARBA" id="ARBA00037847"/>
    </source>
</evidence>